<evidence type="ECO:0000313" key="3">
    <source>
        <dbReference type="Proteomes" id="UP000218676"/>
    </source>
</evidence>
<name>A0A1Q9GWZ3_PHODP</name>
<proteinExistence type="predicted"/>
<organism evidence="2 4">
    <name type="scientific">Photobacterium damsela subsp. piscicida</name>
    <name type="common">Pasteurella piscicida</name>
    <dbReference type="NCBI Taxonomy" id="38294"/>
    <lineage>
        <taxon>Bacteria</taxon>
        <taxon>Pseudomonadati</taxon>
        <taxon>Pseudomonadota</taxon>
        <taxon>Gammaproteobacteria</taxon>
        <taxon>Vibrionales</taxon>
        <taxon>Vibrionaceae</taxon>
        <taxon>Photobacterium</taxon>
    </lineage>
</organism>
<dbReference type="EMBL" id="CP061855">
    <property type="protein sequence ID" value="QOD58782.1"/>
    <property type="molecule type" value="Genomic_DNA"/>
</dbReference>
<evidence type="ECO:0000313" key="1">
    <source>
        <dbReference type="EMBL" id="BAX56059.1"/>
    </source>
</evidence>
<dbReference type="Gene3D" id="3.20.20.140">
    <property type="entry name" value="Metal-dependent hydrolases"/>
    <property type="match status" value="1"/>
</dbReference>
<dbReference type="GO" id="GO:0016810">
    <property type="term" value="F:hydrolase activity, acting on carbon-nitrogen (but not peptide) bonds"/>
    <property type="evidence" value="ECO:0007669"/>
    <property type="project" value="InterPro"/>
</dbReference>
<dbReference type="EMBL" id="AP018046">
    <property type="protein sequence ID" value="BAX56059.1"/>
    <property type="molecule type" value="Genomic_DNA"/>
</dbReference>
<evidence type="ECO:0000313" key="4">
    <source>
        <dbReference type="Proteomes" id="UP000516656"/>
    </source>
</evidence>
<dbReference type="Proteomes" id="UP000516656">
    <property type="component" value="Chromosome 2"/>
</dbReference>
<gene>
    <name evidence="2" type="ORF">IC627_18620</name>
    <name evidence="1" type="ORF">PDPUS_2_01474</name>
</gene>
<protein>
    <submittedName>
        <fullName evidence="1">Adenine deaminase</fullName>
    </submittedName>
</protein>
<reference evidence="1" key="1">
    <citation type="journal article" date="2017" name="Genome Announc.">
        <title>Whole-Genome Sequence of Photobacterium damselae subsp. piscicida Strain 91-197, Isolated from Hybrid Striped Bass (Morone sp.) in the United States.</title>
        <authorList>
            <person name="Teru Y."/>
            <person name="Hikima J."/>
            <person name="Kono T."/>
            <person name="Sakai M."/>
            <person name="Takano T."/>
            <person name="Hawke J.P."/>
            <person name="Takeyama H."/>
            <person name="Aoki T."/>
        </authorList>
    </citation>
    <scope>NUCLEOTIDE SEQUENCE</scope>
    <source>
        <strain evidence="1">91-197</strain>
    </source>
</reference>
<dbReference type="PANTHER" id="PTHR22642">
    <property type="entry name" value="IMIDAZOLONEPROPIONASE"/>
    <property type="match status" value="1"/>
</dbReference>
<dbReference type="InterPro" id="IPR011059">
    <property type="entry name" value="Metal-dep_hydrolase_composite"/>
</dbReference>
<dbReference type="Gene3D" id="3.10.310.70">
    <property type="match status" value="1"/>
</dbReference>
<dbReference type="RefSeq" id="WP_075985153.1">
    <property type="nucleotide sequence ID" value="NZ_AP018046.1"/>
</dbReference>
<dbReference type="SUPFAM" id="SSF51338">
    <property type="entry name" value="Composite domain of metallo-dependent hydrolases"/>
    <property type="match status" value="1"/>
</dbReference>
<dbReference type="Proteomes" id="UP000218676">
    <property type="component" value="Chromosome 2"/>
</dbReference>
<dbReference type="Gene3D" id="2.30.40.10">
    <property type="entry name" value="Urease, subunit C, domain 1"/>
    <property type="match status" value="1"/>
</dbReference>
<reference evidence="2 4" key="3">
    <citation type="submission" date="2020-09" db="EMBL/GenBank/DDBJ databases">
        <title>Complete, closed and curated genome sequences of Photobacterium damselae subsp. piscicida isolates from Australia indicate localised evolution and additional plasmid-borne pathogenicity mechanisms.</title>
        <authorList>
            <person name="Baseggio L."/>
            <person name="Silayeva O."/>
            <person name="Buller N."/>
            <person name="Landos M."/>
            <person name="Engelstaedter J."/>
            <person name="Barnes A.C."/>
        </authorList>
    </citation>
    <scope>NUCLEOTIDE SEQUENCE [LARGE SCALE GENOMIC DNA]</scope>
    <source>
        <strain evidence="2 4">AS-16-0540-1</strain>
    </source>
</reference>
<dbReference type="AlphaFoldDB" id="A0A1Q9GWZ3"/>
<evidence type="ECO:0000313" key="2">
    <source>
        <dbReference type="EMBL" id="QOD58782.1"/>
    </source>
</evidence>
<accession>A0A1Q9GWZ3</accession>
<reference evidence="3" key="2">
    <citation type="submission" date="2017-05" db="EMBL/GenBank/DDBJ databases">
        <title>Whole genome sequence of fish pathogenic bacteria, Photobacterium damselae subsp. piscicida, strain 91-197, isolated from hybrid striped bass (Morone sp.) in USA.</title>
        <authorList>
            <person name="Teru Y."/>
            <person name="Hikima J."/>
            <person name="Kono T."/>
            <person name="Sakai M."/>
            <person name="Takano T."/>
            <person name="Hawke J.P."/>
            <person name="Takeyama H."/>
            <person name="Aoki T."/>
        </authorList>
    </citation>
    <scope>NUCLEOTIDE SEQUENCE [LARGE SCALE GENOMIC DNA]</scope>
    <source>
        <strain evidence="3">91-197</strain>
    </source>
</reference>
<dbReference type="PANTHER" id="PTHR22642:SF2">
    <property type="entry name" value="PROTEIN LONG AFTER FAR-RED 3"/>
    <property type="match status" value="1"/>
</dbReference>
<sequence>MDGNKQNAQAVAVVNHKIVAVGSLEEVKSKVGDKNITINNQFKDKIIVPGLIDQHLHPLLSSLTMTAEIISMEDWVLPTGTVKAVSNREDYLKRLADADKKLTDPNELLLTWGFHHYFHGKLTKDDLDKINNKRVVTPIDLLMVKFTFYKRSNNLIVHLFAFRKTNGFSY</sequence>